<name>A0A5S9P9G5_9HYPH</name>
<dbReference type="PROSITE" id="PS00211">
    <property type="entry name" value="ABC_TRANSPORTER_1"/>
    <property type="match status" value="1"/>
</dbReference>
<evidence type="ECO:0000256" key="9">
    <source>
        <dbReference type="ARBA" id="ARBA00022970"/>
    </source>
</evidence>
<dbReference type="Proteomes" id="UP000433050">
    <property type="component" value="Unassembled WGS sequence"/>
</dbReference>
<keyword evidence="13" id="KW-1185">Reference proteome</keyword>
<feature type="domain" description="ABC transporter" evidence="11">
    <location>
        <begin position="2"/>
        <end position="242"/>
    </location>
</feature>
<dbReference type="Gene3D" id="3.40.50.300">
    <property type="entry name" value="P-loop containing nucleotide triphosphate hydrolases"/>
    <property type="match status" value="1"/>
</dbReference>
<dbReference type="InterPro" id="IPR041701">
    <property type="entry name" value="MetN_ABC"/>
</dbReference>
<evidence type="ECO:0000256" key="10">
    <source>
        <dbReference type="ARBA" id="ARBA00023136"/>
    </source>
</evidence>
<keyword evidence="8" id="KW-1278">Translocase</keyword>
<sequence length="351" mass="37463">MISLKNVTKTYAAGARSTTALRAVDLDIRRGEVFGIIGASGAGKSTLVRLINLLEHPDAGLVAVDGRTTDGVRGRELLALRRRIGMVFQHFNLLSAKTVAQNVAFPLQLAGERSRTAIEARVAELLARVGLSEHAQKYPRQLSGGQKQRVGIARALACRPSILLCDEATSALDPETTRSVLRLLSEINRELGLTIVLITHEMDVVRQICDRVAVLDAGRVVEAGPVEEVFLHPRHPATLALVREAAREEDGGVSPGRGAIHRLTFLGAATHSPILGVLAREHGVDFSIIGGRIGSIRDQPFAQLNVAFSGGDVAGALARLDAAGIDVEALYDRSAAAIPAEARIRELAHVI</sequence>
<accession>A0A5S9P9G5</accession>
<keyword evidence="10" id="KW-0472">Membrane</keyword>
<dbReference type="InterPro" id="IPR003439">
    <property type="entry name" value="ABC_transporter-like_ATP-bd"/>
</dbReference>
<evidence type="ECO:0000256" key="6">
    <source>
        <dbReference type="ARBA" id="ARBA00022741"/>
    </source>
</evidence>
<keyword evidence="12" id="KW-0378">Hydrolase</keyword>
<evidence type="ECO:0000259" key="11">
    <source>
        <dbReference type="PROSITE" id="PS50893"/>
    </source>
</evidence>
<keyword evidence="6" id="KW-0547">Nucleotide-binding</keyword>
<dbReference type="InterPro" id="IPR017871">
    <property type="entry name" value="ABC_transporter-like_CS"/>
</dbReference>
<dbReference type="InterPro" id="IPR027417">
    <property type="entry name" value="P-loop_NTPase"/>
</dbReference>
<dbReference type="PANTHER" id="PTHR43166">
    <property type="entry name" value="AMINO ACID IMPORT ATP-BINDING PROTEIN"/>
    <property type="match status" value="1"/>
</dbReference>
<evidence type="ECO:0000256" key="3">
    <source>
        <dbReference type="ARBA" id="ARBA00020019"/>
    </source>
</evidence>
<dbReference type="GO" id="GO:0005524">
    <property type="term" value="F:ATP binding"/>
    <property type="evidence" value="ECO:0007669"/>
    <property type="project" value="UniProtKB-KW"/>
</dbReference>
<dbReference type="SMART" id="SM00930">
    <property type="entry name" value="NIL"/>
    <property type="match status" value="1"/>
</dbReference>
<evidence type="ECO:0000256" key="2">
    <source>
        <dbReference type="ARBA" id="ARBA00005417"/>
    </source>
</evidence>
<dbReference type="Pfam" id="PF00005">
    <property type="entry name" value="ABC_tran"/>
    <property type="match status" value="1"/>
</dbReference>
<dbReference type="InterPro" id="IPR050086">
    <property type="entry name" value="MetN_ABC_transporter-like"/>
</dbReference>
<dbReference type="PROSITE" id="PS50893">
    <property type="entry name" value="ABC_TRANSPORTER_2"/>
    <property type="match status" value="1"/>
</dbReference>
<dbReference type="SMART" id="SM00382">
    <property type="entry name" value="AAA"/>
    <property type="match status" value="1"/>
</dbReference>
<keyword evidence="5" id="KW-1003">Cell membrane</keyword>
<keyword evidence="7 12" id="KW-0067">ATP-binding</keyword>
<evidence type="ECO:0000256" key="5">
    <source>
        <dbReference type="ARBA" id="ARBA00022475"/>
    </source>
</evidence>
<dbReference type="AlphaFoldDB" id="A0A5S9P9G5"/>
<reference evidence="12 13" key="1">
    <citation type="submission" date="2019-12" db="EMBL/GenBank/DDBJ databases">
        <authorList>
            <person name="Reyes-Prieto M."/>
        </authorList>
    </citation>
    <scope>NUCLEOTIDE SEQUENCE [LARGE SCALE GENOMIC DNA]</scope>
    <source>
        <strain evidence="12">HF14-78462</strain>
    </source>
</reference>
<dbReference type="Gene3D" id="3.30.70.260">
    <property type="match status" value="1"/>
</dbReference>
<evidence type="ECO:0000256" key="4">
    <source>
        <dbReference type="ARBA" id="ARBA00022448"/>
    </source>
</evidence>
<dbReference type="SUPFAM" id="SSF52540">
    <property type="entry name" value="P-loop containing nucleoside triphosphate hydrolases"/>
    <property type="match status" value="1"/>
</dbReference>
<evidence type="ECO:0000256" key="7">
    <source>
        <dbReference type="ARBA" id="ARBA00022840"/>
    </source>
</evidence>
<evidence type="ECO:0000256" key="8">
    <source>
        <dbReference type="ARBA" id="ARBA00022967"/>
    </source>
</evidence>
<dbReference type="CDD" id="cd03258">
    <property type="entry name" value="ABC_MetN_methionine_transporter"/>
    <property type="match status" value="1"/>
</dbReference>
<keyword evidence="4" id="KW-0813">Transport</keyword>
<evidence type="ECO:0000313" key="13">
    <source>
        <dbReference type="Proteomes" id="UP000433050"/>
    </source>
</evidence>
<dbReference type="Pfam" id="PF09383">
    <property type="entry name" value="NIL"/>
    <property type="match status" value="1"/>
</dbReference>
<dbReference type="GO" id="GO:0006865">
    <property type="term" value="P:amino acid transport"/>
    <property type="evidence" value="ECO:0007669"/>
    <property type="project" value="UniProtKB-KW"/>
</dbReference>
<dbReference type="InterPro" id="IPR018449">
    <property type="entry name" value="NIL_domain"/>
</dbReference>
<comment type="similarity">
    <text evidence="2">Belongs to the ABC transporter superfamily.</text>
</comment>
<dbReference type="InterPro" id="IPR045865">
    <property type="entry name" value="ACT-like_dom_sf"/>
</dbReference>
<comment type="function">
    <text evidence="1">Part of the ABC transporter FtsEX involved in cellular division. Important for assembly or stability of the septal ring.</text>
</comment>
<organism evidence="12 13">
    <name type="scientific">Starkeya nomas</name>
    <dbReference type="NCBI Taxonomy" id="2666134"/>
    <lineage>
        <taxon>Bacteria</taxon>
        <taxon>Pseudomonadati</taxon>
        <taxon>Pseudomonadota</taxon>
        <taxon>Alphaproteobacteria</taxon>
        <taxon>Hyphomicrobiales</taxon>
        <taxon>Xanthobacteraceae</taxon>
        <taxon>Starkeya</taxon>
    </lineage>
</organism>
<dbReference type="GO" id="GO:0016887">
    <property type="term" value="F:ATP hydrolysis activity"/>
    <property type="evidence" value="ECO:0007669"/>
    <property type="project" value="InterPro"/>
</dbReference>
<protein>
    <recommendedName>
        <fullName evidence="3">Cell division ATP-binding protein FtsE</fullName>
    </recommendedName>
</protein>
<keyword evidence="9" id="KW-0029">Amino-acid transport</keyword>
<dbReference type="EMBL" id="CACSAS010000001">
    <property type="protein sequence ID" value="CAA0100231.1"/>
    <property type="molecule type" value="Genomic_DNA"/>
</dbReference>
<dbReference type="GO" id="GO:0005886">
    <property type="term" value="C:plasma membrane"/>
    <property type="evidence" value="ECO:0007669"/>
    <property type="project" value="UniProtKB-ARBA"/>
</dbReference>
<dbReference type="InterPro" id="IPR003593">
    <property type="entry name" value="AAA+_ATPase"/>
</dbReference>
<dbReference type="SUPFAM" id="SSF55021">
    <property type="entry name" value="ACT-like"/>
    <property type="match status" value="1"/>
</dbReference>
<evidence type="ECO:0000313" key="12">
    <source>
        <dbReference type="EMBL" id="CAA0100231.1"/>
    </source>
</evidence>
<evidence type="ECO:0000256" key="1">
    <source>
        <dbReference type="ARBA" id="ARBA00002579"/>
    </source>
</evidence>
<proteinExistence type="inferred from homology"/>
<dbReference type="FunFam" id="3.40.50.300:FF:000056">
    <property type="entry name" value="Cell division ATP-binding protein FtsE"/>
    <property type="match status" value="1"/>
</dbReference>
<gene>
    <name evidence="12" type="primary">metN_1</name>
    <name evidence="12" type="ORF">STARVERO_02584</name>
</gene>
<dbReference type="RefSeq" id="WP_159599234.1">
    <property type="nucleotide sequence ID" value="NZ_CACSAS010000001.1"/>
</dbReference>
<dbReference type="PANTHER" id="PTHR43166:SF30">
    <property type="entry name" value="METHIONINE IMPORT ATP-BINDING PROTEIN METN"/>
    <property type="match status" value="1"/>
</dbReference>